<dbReference type="SUPFAM" id="SSF50621">
    <property type="entry name" value="Alanine racemase C-terminal domain-like"/>
    <property type="match status" value="1"/>
</dbReference>
<dbReference type="InterPro" id="IPR009006">
    <property type="entry name" value="Ala_racemase/Decarboxylase_C"/>
</dbReference>
<keyword evidence="2 3" id="KW-0663">Pyridoxal phosphate</keyword>
<dbReference type="CDD" id="cd06842">
    <property type="entry name" value="PLPDE_III_Y4yA_like"/>
    <property type="match status" value="1"/>
</dbReference>
<dbReference type="SUPFAM" id="SSF51419">
    <property type="entry name" value="PLP-binding barrel"/>
    <property type="match status" value="1"/>
</dbReference>
<dbReference type="GO" id="GO:0008836">
    <property type="term" value="F:diaminopimelate decarboxylase activity"/>
    <property type="evidence" value="ECO:0007669"/>
    <property type="project" value="TreeGrafter"/>
</dbReference>
<evidence type="ECO:0000313" key="6">
    <source>
        <dbReference type="Proteomes" id="UP000185109"/>
    </source>
</evidence>
<evidence type="ECO:0000313" key="5">
    <source>
        <dbReference type="EMBL" id="APO77872.1"/>
    </source>
</evidence>
<accession>A0A1L5PCL8</accession>
<dbReference type="GO" id="GO:0009089">
    <property type="term" value="P:lysine biosynthetic process via diaminopimelate"/>
    <property type="evidence" value="ECO:0007669"/>
    <property type="project" value="TreeGrafter"/>
</dbReference>
<proteinExistence type="predicted"/>
<evidence type="ECO:0000256" key="2">
    <source>
        <dbReference type="ARBA" id="ARBA00022898"/>
    </source>
</evidence>
<feature type="modified residue" description="N6-(pyridoxal phosphate)lysine" evidence="3">
    <location>
        <position position="76"/>
    </location>
</feature>
<sequence>MTSHIIPVAGAHLSPILSPLAADILTEGAPLLHKWIEEYGSPLHLVLPSELTANVEALRHVLDDRGVGHAIYYGSKVNKSSALLQAALGAGAGIDVSSVYELRDAVKLGARGDDIVATGPAKTARFHDELVRIRALVSVDSPEELADISRRLPANGAKQPVLLRLQPKGHEKSRFGMAADTVRACLSRIVGDDRLRFDGIHFHLSGYRFQDRSVAFEEAAKLMEEARAIGLSPTMIDIGGGLPAQYVSEAAWGEHLQRQSADNYRTGKVPASFYPYGGPLSAAAWLRRFLNALLSSGQTIEDYFRERKLTLAMEPGRSLVDQAAISAFRITRVKDLGGGNGVIFVEGSSFSACETWFASEFMVDPILLPRNDRAPPGEAFRAYIAGHSCLDEDVLSNRWLGFPHVPEAGDVLVWANTGGYQMDLLENEFHRHPMPKRLCVTKSAAGELSIYPDN</sequence>
<dbReference type="Gene3D" id="3.20.20.10">
    <property type="entry name" value="Alanine racemase"/>
    <property type="match status" value="1"/>
</dbReference>
<dbReference type="InterPro" id="IPR022657">
    <property type="entry name" value="De-COase2_CS"/>
</dbReference>
<evidence type="ECO:0000256" key="3">
    <source>
        <dbReference type="PIRSR" id="PIRSR600183-50"/>
    </source>
</evidence>
<dbReference type="InterPro" id="IPR022644">
    <property type="entry name" value="De-COase2_N"/>
</dbReference>
<dbReference type="PANTHER" id="PTHR43727">
    <property type="entry name" value="DIAMINOPIMELATE DECARBOXYLASE"/>
    <property type="match status" value="1"/>
</dbReference>
<geneLocation type="plasmid" evidence="6">
    <name>prsp8c3c</name>
</geneLocation>
<dbReference type="InterPro" id="IPR029066">
    <property type="entry name" value="PLP-binding_barrel"/>
</dbReference>
<gene>
    <name evidence="5" type="ORF">AM571_PC00126</name>
</gene>
<dbReference type="EMBL" id="CP017244">
    <property type="protein sequence ID" value="APO77872.1"/>
    <property type="molecule type" value="Genomic_DNA"/>
</dbReference>
<dbReference type="PANTHER" id="PTHR43727:SF2">
    <property type="entry name" value="GROUP IV DECARBOXYLASE"/>
    <property type="match status" value="1"/>
</dbReference>
<evidence type="ECO:0000256" key="1">
    <source>
        <dbReference type="ARBA" id="ARBA00001933"/>
    </source>
</evidence>
<dbReference type="Pfam" id="PF02784">
    <property type="entry name" value="Orn_Arg_deC_N"/>
    <property type="match status" value="1"/>
</dbReference>
<dbReference type="Gene3D" id="2.40.37.10">
    <property type="entry name" value="Lyase, Ornithine Decarboxylase, Chain A, domain 1"/>
    <property type="match status" value="1"/>
</dbReference>
<organism evidence="5 6">
    <name type="scientific">Rhizobium etli 8C-3</name>
    <dbReference type="NCBI Taxonomy" id="538025"/>
    <lineage>
        <taxon>Bacteria</taxon>
        <taxon>Pseudomonadati</taxon>
        <taxon>Pseudomonadota</taxon>
        <taxon>Alphaproteobacteria</taxon>
        <taxon>Hyphomicrobiales</taxon>
        <taxon>Rhizobiaceae</taxon>
        <taxon>Rhizobium/Agrobacterium group</taxon>
        <taxon>Rhizobium</taxon>
    </lineage>
</organism>
<feature type="domain" description="Orn/DAP/Arg decarboxylase 2 N-terminal" evidence="4">
    <location>
        <begin position="56"/>
        <end position="249"/>
    </location>
</feature>
<reference evidence="5 6" key="1">
    <citation type="submission" date="2016-09" db="EMBL/GenBank/DDBJ databases">
        <title>The complete genome sequences of Rhizobium gallicum, symbiovars gallicum and phaseoli, symbionts associated to common bean (Phaseolus vulgaris).</title>
        <authorList>
            <person name="Bustos P."/>
            <person name="Santamaria R.I."/>
            <person name="Perez-Carrascal O.M."/>
            <person name="Juarez S."/>
            <person name="Lozano L."/>
            <person name="Martinez-Flores I."/>
            <person name="Martinez-Romero E."/>
            <person name="Cevallos M."/>
            <person name="Romero D."/>
            <person name="Davila G."/>
            <person name="Gonzalez V."/>
        </authorList>
    </citation>
    <scope>NUCLEOTIDE SEQUENCE [LARGE SCALE GENOMIC DNA]</scope>
    <source>
        <strain evidence="5 6">8C-3</strain>
        <plasmid evidence="6">Plasmid prsp8c3c</plasmid>
    </source>
</reference>
<feature type="active site" description="Proton donor" evidence="3">
    <location>
        <position position="389"/>
    </location>
</feature>
<dbReference type="RefSeq" id="WP_074063838.1">
    <property type="nucleotide sequence ID" value="NZ_CP017244.1"/>
</dbReference>
<dbReference type="Proteomes" id="UP000185109">
    <property type="component" value="Plasmid pRsp8C3c"/>
</dbReference>
<dbReference type="PRINTS" id="PR01179">
    <property type="entry name" value="ODADCRBXLASE"/>
</dbReference>
<dbReference type="InterPro" id="IPR000183">
    <property type="entry name" value="Orn/DAP/Arg_de-COase"/>
</dbReference>
<dbReference type="AlphaFoldDB" id="A0A1L5PCL8"/>
<evidence type="ECO:0000259" key="4">
    <source>
        <dbReference type="Pfam" id="PF02784"/>
    </source>
</evidence>
<dbReference type="PROSITE" id="PS00879">
    <property type="entry name" value="ODR_DC_2_2"/>
    <property type="match status" value="1"/>
</dbReference>
<keyword evidence="5" id="KW-0614">Plasmid</keyword>
<protein>
    <submittedName>
        <fullName evidence="5">Ornithine/DAP/Arg decarboxylase protein</fullName>
    </submittedName>
</protein>
<comment type="cofactor">
    <cofactor evidence="1 3">
        <name>pyridoxal 5'-phosphate</name>
        <dbReference type="ChEBI" id="CHEBI:597326"/>
    </cofactor>
</comment>
<dbReference type="InterPro" id="IPR042152">
    <property type="entry name" value="Y4yA-like"/>
</dbReference>
<name>A0A1L5PCL8_RHIET</name>